<reference evidence="1 3" key="1">
    <citation type="submission" date="2015-02" db="EMBL/GenBank/DDBJ databases">
        <title>Pseudomonas helleri sp. nov. and Pseudomonas weihenstephanensis sp. nov., isolated from raw cows milk.</title>
        <authorList>
            <person name="von Neubeck M."/>
            <person name="Huptas C."/>
            <person name="Wenning M."/>
            <person name="Scherer S."/>
        </authorList>
    </citation>
    <scope>NUCLEOTIDE SEQUENCE [LARGE SCALE GENOMIC DNA]</scope>
    <source>
        <strain evidence="1 3">DSM 29166</strain>
    </source>
</reference>
<dbReference type="InterPro" id="IPR010261">
    <property type="entry name" value="Tir_chaperone"/>
</dbReference>
<dbReference type="GO" id="GO:0030254">
    <property type="term" value="P:protein secretion by the type III secretion system"/>
    <property type="evidence" value="ECO:0007669"/>
    <property type="project" value="InterPro"/>
</dbReference>
<dbReference type="EMBL" id="JAAEBW010000014">
    <property type="protein sequence ID" value="MBM1197400.1"/>
    <property type="molecule type" value="Genomic_DNA"/>
</dbReference>
<sequence>MHKNSPAPHQLVAALSQYLKVNLQLENGVCALFDKQQLEMCIIELLPMSTTAILHCAMGTRSHAPDRHSQLLKLNLQPDKLNGCWLALDETGEERLCAQCPMVFLTEESFCQWVTGFIEQVGETRALLSQTA</sequence>
<proteinExistence type="predicted"/>
<organism evidence="1 3">
    <name type="scientific">Pseudomonas weihenstephanensis</name>
    <dbReference type="NCBI Taxonomy" id="1608994"/>
    <lineage>
        <taxon>Bacteria</taxon>
        <taxon>Pseudomonadati</taxon>
        <taxon>Pseudomonadota</taxon>
        <taxon>Gammaproteobacteria</taxon>
        <taxon>Pseudomonadales</taxon>
        <taxon>Pseudomonadaceae</taxon>
        <taxon>Pseudomonas</taxon>
    </lineage>
</organism>
<dbReference type="Pfam" id="PF05932">
    <property type="entry name" value="CesT"/>
    <property type="match status" value="1"/>
</dbReference>
<accession>A0A0J6IQZ5</accession>
<evidence type="ECO:0000313" key="3">
    <source>
        <dbReference type="Proteomes" id="UP000036325"/>
    </source>
</evidence>
<evidence type="ECO:0000313" key="2">
    <source>
        <dbReference type="EMBL" id="MBM1197400.1"/>
    </source>
</evidence>
<reference evidence="2 4" key="2">
    <citation type="submission" date="2020-01" db="EMBL/GenBank/DDBJ databases">
        <title>Comparative genomics of meat spoilage bacteria.</title>
        <authorList>
            <person name="Hilgarth M."/>
            <person name="Vogel R.F."/>
        </authorList>
    </citation>
    <scope>NUCLEOTIDE SEQUENCE [LARGE SCALE GENOMIC DNA]</scope>
    <source>
        <strain evidence="2 4">TMW2.2077</strain>
    </source>
</reference>
<dbReference type="OrthoDB" id="7026419at2"/>
<dbReference type="CDD" id="cd17024">
    <property type="entry name" value="T3SC_IA_DspF-like"/>
    <property type="match status" value="1"/>
</dbReference>
<evidence type="ECO:0000313" key="1">
    <source>
        <dbReference type="EMBL" id="KMN14554.1"/>
    </source>
</evidence>
<dbReference type="RefSeq" id="WP_048363091.1">
    <property type="nucleotide sequence ID" value="NZ_JAAEBV010000006.1"/>
</dbReference>
<dbReference type="SUPFAM" id="SSF69635">
    <property type="entry name" value="Type III secretory system chaperone-like"/>
    <property type="match status" value="1"/>
</dbReference>
<comment type="caution">
    <text evidence="1">The sequence shown here is derived from an EMBL/GenBank/DDBJ whole genome shotgun (WGS) entry which is preliminary data.</text>
</comment>
<dbReference type="EMBL" id="JYLF01000002">
    <property type="protein sequence ID" value="KMN14554.1"/>
    <property type="molecule type" value="Genomic_DNA"/>
</dbReference>
<dbReference type="PATRIC" id="fig|1608994.3.peg.1471"/>
<protein>
    <submittedName>
        <fullName evidence="2">Tir chaperone family protein</fullName>
    </submittedName>
</protein>
<dbReference type="Proteomes" id="UP000036325">
    <property type="component" value="Unassembled WGS sequence"/>
</dbReference>
<name>A0A0J6IZP6_9PSED</name>
<dbReference type="STRING" id="1608994.TU86_04410"/>
<evidence type="ECO:0000313" key="4">
    <source>
        <dbReference type="Proteomes" id="UP000809529"/>
    </source>
</evidence>
<keyword evidence="4" id="KW-1185">Reference proteome</keyword>
<dbReference type="Proteomes" id="UP000809529">
    <property type="component" value="Unassembled WGS sequence"/>
</dbReference>
<dbReference type="AlphaFoldDB" id="A0A0J6IZP6"/>
<accession>A0A0J6IZP6</accession>
<gene>
    <name evidence="2" type="ORF">GYN02_19745</name>
    <name evidence="1" type="ORF">TU86_04410</name>
</gene>
<dbReference type="Gene3D" id="3.30.1460.10">
    <property type="match status" value="1"/>
</dbReference>